<comment type="caution">
    <text evidence="7">The sequence shown here is derived from an EMBL/GenBank/DDBJ whole genome shotgun (WGS) entry which is preliminary data.</text>
</comment>
<dbReference type="InterPro" id="IPR016024">
    <property type="entry name" value="ARM-type_fold"/>
</dbReference>
<evidence type="ECO:0008006" key="9">
    <source>
        <dbReference type="Google" id="ProtNLM"/>
    </source>
</evidence>
<feature type="domain" description="Maestro/Maestro-like HEAT-repeats" evidence="6">
    <location>
        <begin position="781"/>
        <end position="977"/>
    </location>
</feature>
<dbReference type="InterPro" id="IPR055406">
    <property type="entry name" value="HEAT_Maestro"/>
</dbReference>
<sequence>LQVIAAVWSTLEIRVAALDLLGLVDSMIHDEILDLWLGRITLLLQYLKRRQDTFEQNEWENMLLLFLEDTIFQISDELWVNYFVQSLVLQLSHCSPCEKIVSIYGKLKLEEKFLYKCWGTAMKASRGTLIQPSLWSIVQEIRFYESEEREGFAYGLGICAIHHMKEVLSILDEYQSYIDQLLTEHYIMKNTEVPVSKEQMRSLLLLGYYFVAFLAPREVILPIMHSYIFPNILQNYPHCLKDALVKSAFIGSVILMYQATKEMDAIFSPGSISLIMNDLKKHYHCTFKAVYEIVKILMEWQMDPENLNSIIKALKNWLVSPQQYERERATRILAQLLWIYRSQATAEMQESVANVGHLIGLLLPHCVNKQAALCHWGKTAVACLLNPDSPMKIDISSIGSISIQNEEEQYLPSVNIFKTGMLIIKHLTSKELMPFIHTSLGGMLQDESWSEAVVDILKMVLKYRAAELQGRVEILVYSMYYILYSSDKMAVKRAVRSIIAALVHVEPRKTVNALLTFTCPDMRSQVSPLPQPPLDHQEQRDPQTQSKVCTKRHLVDQTSPLQHSAWEEKPLPEIRGLWMSLAADYMVFPKVLGVLLSKIPQKNQETNRAPEILSCLPNAIIAVIWHFIAVLERKELLEGKEDTLFFHCFLYIPGASTQNSVENISTLYRSCSPCSTAVQALQNILRLAGCEHHLLEAMDQDRGWEMMMDAEEQHKGFAALGRATRNCVPGFFPRKIIPDFLPNLCSQMEACRLDCAAFFAEFLGSPYRATDEKTIMKKVYNTMKWFLYDRNDIIRMYGMRGLVNAVHTLPKLVQKERETILDVYLNSVTHPCSANIRREAMSGILKFLPYLSSMKTSTANQMSLLIQSFFDDENPCVRQNALEIFGHLGRFFYWRKTIFSDKVEKSLALLLIHLQDDNHEVAETSKVTLQKCAHFVRYKPLRDLILSFLHNNRNESITSLLREVCKLLVQDWPRKLNKEAGNRAAAAFQLIAYLAKQDVF</sequence>
<keyword evidence="3" id="KW-0732">Signal</keyword>
<keyword evidence="1" id="KW-0677">Repeat</keyword>
<dbReference type="PANTHER" id="PTHR23120">
    <property type="entry name" value="MAESTRO-RELATED HEAT DOMAIN-CONTAINING"/>
    <property type="match status" value="1"/>
</dbReference>
<dbReference type="InterPro" id="IPR011989">
    <property type="entry name" value="ARM-like"/>
</dbReference>
<gene>
    <name evidence="7" type="ORF">JD844_026598</name>
</gene>
<dbReference type="Pfam" id="PF23210">
    <property type="entry name" value="HEAT_Maestro_2"/>
    <property type="match status" value="1"/>
</dbReference>
<evidence type="ECO:0000313" key="8">
    <source>
        <dbReference type="Proteomes" id="UP000826234"/>
    </source>
</evidence>
<keyword evidence="8" id="KW-1185">Reference proteome</keyword>
<dbReference type="Pfam" id="PF21047">
    <property type="entry name" value="HEAT_Maestro"/>
    <property type="match status" value="1"/>
</dbReference>
<evidence type="ECO:0000256" key="2">
    <source>
        <dbReference type="SAM" id="MobiDB-lite"/>
    </source>
</evidence>
<feature type="region of interest" description="Disordered" evidence="2">
    <location>
        <begin position="526"/>
        <end position="545"/>
    </location>
</feature>
<dbReference type="PANTHER" id="PTHR23120:SF46">
    <property type="entry name" value="MAESTRO HEAT LIKE REPEAT FAMILY MEMBER 1"/>
    <property type="match status" value="1"/>
</dbReference>
<dbReference type="SUPFAM" id="SSF48371">
    <property type="entry name" value="ARM repeat"/>
    <property type="match status" value="1"/>
</dbReference>
<accession>A0ABQ7SF31</accession>
<organism evidence="7 8">
    <name type="scientific">Phrynosoma platyrhinos</name>
    <name type="common">Desert horned lizard</name>
    <dbReference type="NCBI Taxonomy" id="52577"/>
    <lineage>
        <taxon>Eukaryota</taxon>
        <taxon>Metazoa</taxon>
        <taxon>Chordata</taxon>
        <taxon>Craniata</taxon>
        <taxon>Vertebrata</taxon>
        <taxon>Euteleostomi</taxon>
        <taxon>Lepidosauria</taxon>
        <taxon>Squamata</taxon>
        <taxon>Bifurcata</taxon>
        <taxon>Unidentata</taxon>
        <taxon>Episquamata</taxon>
        <taxon>Toxicofera</taxon>
        <taxon>Iguania</taxon>
        <taxon>Phrynosomatidae</taxon>
        <taxon>Phrynosomatinae</taxon>
        <taxon>Phrynosoma</taxon>
    </lineage>
</organism>
<evidence type="ECO:0000259" key="4">
    <source>
        <dbReference type="Pfam" id="PF21047"/>
    </source>
</evidence>
<evidence type="ECO:0000256" key="1">
    <source>
        <dbReference type="ARBA" id="ARBA00022737"/>
    </source>
</evidence>
<feature type="chain" id="PRO_5045199327" description="Maestro heat-like repeat family member 5" evidence="3">
    <location>
        <begin position="18"/>
        <end position="1000"/>
    </location>
</feature>
<feature type="signal peptide" evidence="3">
    <location>
        <begin position="1"/>
        <end position="17"/>
    </location>
</feature>
<feature type="non-terminal residue" evidence="7">
    <location>
        <position position="1"/>
    </location>
</feature>
<proteinExistence type="predicted"/>
<dbReference type="InterPro" id="IPR055408">
    <property type="entry name" value="HEAT_MROH2B-like"/>
</dbReference>
<evidence type="ECO:0000259" key="6">
    <source>
        <dbReference type="Pfam" id="PF23227"/>
    </source>
</evidence>
<feature type="domain" description="Maestro-like HEAT-repeats" evidence="4">
    <location>
        <begin position="324"/>
        <end position="520"/>
    </location>
</feature>
<dbReference type="InterPro" id="IPR045206">
    <property type="entry name" value="Maestro_heat-like_prot"/>
</dbReference>
<dbReference type="EMBL" id="JAIPUX010005290">
    <property type="protein sequence ID" value="KAH0615936.1"/>
    <property type="molecule type" value="Genomic_DNA"/>
</dbReference>
<reference evidence="7 8" key="1">
    <citation type="journal article" date="2022" name="Gigascience">
        <title>A chromosome-level genome assembly and annotation of the desert horned lizard, Phrynosoma platyrhinos, provides insight into chromosomal rearrangements among reptiles.</title>
        <authorList>
            <person name="Koochekian N."/>
            <person name="Ascanio A."/>
            <person name="Farleigh K."/>
            <person name="Card D.C."/>
            <person name="Schield D.R."/>
            <person name="Castoe T.A."/>
            <person name="Jezkova T."/>
        </authorList>
    </citation>
    <scope>NUCLEOTIDE SEQUENCE [LARGE SCALE GENOMIC DNA]</scope>
    <source>
        <strain evidence="7">NK-2021</strain>
    </source>
</reference>
<dbReference type="Pfam" id="PF23227">
    <property type="entry name" value="HEAT_MROH2B_C"/>
    <property type="match status" value="1"/>
</dbReference>
<name>A0ABQ7SF31_PHRPL</name>
<feature type="domain" description="MROH2B-like HEAT-repeats" evidence="5">
    <location>
        <begin position="14"/>
        <end position="263"/>
    </location>
</feature>
<evidence type="ECO:0000256" key="3">
    <source>
        <dbReference type="SAM" id="SignalP"/>
    </source>
</evidence>
<evidence type="ECO:0000313" key="7">
    <source>
        <dbReference type="EMBL" id="KAH0615936.1"/>
    </source>
</evidence>
<evidence type="ECO:0000259" key="5">
    <source>
        <dbReference type="Pfam" id="PF23210"/>
    </source>
</evidence>
<dbReference type="InterPro" id="IPR048465">
    <property type="entry name" value="Maestro-like_HEAT"/>
</dbReference>
<protein>
    <recommendedName>
        <fullName evidence="9">Maestro heat-like repeat family member 5</fullName>
    </recommendedName>
</protein>
<dbReference type="Gene3D" id="1.25.10.10">
    <property type="entry name" value="Leucine-rich Repeat Variant"/>
    <property type="match status" value="1"/>
</dbReference>
<dbReference type="Proteomes" id="UP000826234">
    <property type="component" value="Unassembled WGS sequence"/>
</dbReference>